<dbReference type="EMBL" id="GL996528">
    <property type="protein sequence ID" value="EGV59987.1"/>
    <property type="molecule type" value="Genomic_DNA"/>
</dbReference>
<name>G3BF16_CANTC</name>
<gene>
    <name evidence="2" type="ORF">CANTEDRAFT_116014</name>
</gene>
<protein>
    <submittedName>
        <fullName evidence="2">Uncharacterized protein</fullName>
    </submittedName>
</protein>
<evidence type="ECO:0000313" key="2">
    <source>
        <dbReference type="EMBL" id="EGV59987.1"/>
    </source>
</evidence>
<evidence type="ECO:0000313" key="3">
    <source>
        <dbReference type="Proteomes" id="UP000000707"/>
    </source>
</evidence>
<keyword evidence="3" id="KW-1185">Reference proteome</keyword>
<evidence type="ECO:0000256" key="1">
    <source>
        <dbReference type="SAM" id="MobiDB-lite"/>
    </source>
</evidence>
<accession>G3BF16</accession>
<feature type="region of interest" description="Disordered" evidence="1">
    <location>
        <begin position="1"/>
        <end position="21"/>
    </location>
</feature>
<dbReference type="Proteomes" id="UP000000707">
    <property type="component" value="Unassembled WGS sequence"/>
</dbReference>
<reference evidence="2 3" key="1">
    <citation type="journal article" date="2011" name="Proc. Natl. Acad. Sci. U.S.A.">
        <title>Comparative genomics of xylose-fermenting fungi for enhanced biofuel production.</title>
        <authorList>
            <person name="Wohlbach D.J."/>
            <person name="Kuo A."/>
            <person name="Sato T.K."/>
            <person name="Potts K.M."/>
            <person name="Salamov A.A."/>
            <person name="LaButti K.M."/>
            <person name="Sun H."/>
            <person name="Clum A."/>
            <person name="Pangilinan J.L."/>
            <person name="Lindquist E.A."/>
            <person name="Lucas S."/>
            <person name="Lapidus A."/>
            <person name="Jin M."/>
            <person name="Gunawan C."/>
            <person name="Balan V."/>
            <person name="Dale B.E."/>
            <person name="Jeffries T.W."/>
            <person name="Zinkel R."/>
            <person name="Barry K.W."/>
            <person name="Grigoriev I.V."/>
            <person name="Gasch A.P."/>
        </authorList>
    </citation>
    <scope>NUCLEOTIDE SEQUENCE [LARGE SCALE GENOMIC DNA]</scope>
    <source>
        <strain evidence="3">ATCC 10573 / BCRC 21748 / CBS 615 / JCM 9827 / NBRC 10315 / NRRL Y-1498 / VKM Y-70</strain>
    </source>
</reference>
<dbReference type="AlphaFoldDB" id="G3BF16"/>
<organism evidence="3">
    <name type="scientific">Candida tenuis (strain ATCC 10573 / BCRC 21748 / CBS 615 / JCM 9827 / NBRC 10315 / NRRL Y-1498 / VKM Y-70)</name>
    <name type="common">Yeast</name>
    <name type="synonym">Yamadazyma tenuis</name>
    <dbReference type="NCBI Taxonomy" id="590646"/>
    <lineage>
        <taxon>Eukaryota</taxon>
        <taxon>Fungi</taxon>
        <taxon>Dikarya</taxon>
        <taxon>Ascomycota</taxon>
        <taxon>Saccharomycotina</taxon>
        <taxon>Pichiomycetes</taxon>
        <taxon>Debaryomycetaceae</taxon>
        <taxon>Yamadazyma</taxon>
    </lineage>
</organism>
<proteinExistence type="predicted"/>
<sequence>MRLPHTAAGARRRTPESHTASVKMRIMDSVDFHAQALARHLTHRQQFYSIYPTRDENY</sequence>
<dbReference type="HOGENOM" id="CLU_2978919_0_0_1"/>